<reference evidence="2 3" key="1">
    <citation type="journal article" date="2019" name="Int. J. Syst. Evol. Microbiol.">
        <title>The Global Catalogue of Microorganisms (GCM) 10K type strain sequencing project: providing services to taxonomists for standard genome sequencing and annotation.</title>
        <authorList>
            <consortium name="The Broad Institute Genomics Platform"/>
            <consortium name="The Broad Institute Genome Sequencing Center for Infectious Disease"/>
            <person name="Wu L."/>
            <person name="Ma J."/>
        </authorList>
    </citation>
    <scope>NUCLEOTIDE SEQUENCE [LARGE SCALE GENOMIC DNA]</scope>
    <source>
        <strain evidence="2 3">JCM 6242</strain>
    </source>
</reference>
<dbReference type="EMBL" id="BAAAVI010000041">
    <property type="protein sequence ID" value="GAA2887912.1"/>
    <property type="molecule type" value="Genomic_DNA"/>
</dbReference>
<protein>
    <submittedName>
        <fullName evidence="2">Uncharacterized protein</fullName>
    </submittedName>
</protein>
<feature type="compositionally biased region" description="Basic and acidic residues" evidence="1">
    <location>
        <begin position="1"/>
        <end position="12"/>
    </location>
</feature>
<name>A0ABN3W337_9ACTN</name>
<evidence type="ECO:0000313" key="3">
    <source>
        <dbReference type="Proteomes" id="UP001500831"/>
    </source>
</evidence>
<gene>
    <name evidence="2" type="ORF">GCM10010517_51840</name>
</gene>
<evidence type="ECO:0000256" key="1">
    <source>
        <dbReference type="SAM" id="MobiDB-lite"/>
    </source>
</evidence>
<dbReference type="Proteomes" id="UP001500831">
    <property type="component" value="Unassembled WGS sequence"/>
</dbReference>
<feature type="region of interest" description="Disordered" evidence="1">
    <location>
        <begin position="1"/>
        <end position="34"/>
    </location>
</feature>
<organism evidence="2 3">
    <name type="scientific">Streptosporangium fragile</name>
    <dbReference type="NCBI Taxonomy" id="46186"/>
    <lineage>
        <taxon>Bacteria</taxon>
        <taxon>Bacillati</taxon>
        <taxon>Actinomycetota</taxon>
        <taxon>Actinomycetes</taxon>
        <taxon>Streptosporangiales</taxon>
        <taxon>Streptosporangiaceae</taxon>
        <taxon>Streptosporangium</taxon>
    </lineage>
</organism>
<accession>A0ABN3W337</accession>
<keyword evidence="3" id="KW-1185">Reference proteome</keyword>
<sequence>MRPQRRVFERRAPWLPVGTRPGSHELGAGDGGRLRRPGAPTGTLFAALDAASGKVIGSPHRRHRAAEHR</sequence>
<proteinExistence type="predicted"/>
<evidence type="ECO:0000313" key="2">
    <source>
        <dbReference type="EMBL" id="GAA2887912.1"/>
    </source>
</evidence>
<comment type="caution">
    <text evidence="2">The sequence shown here is derived from an EMBL/GenBank/DDBJ whole genome shotgun (WGS) entry which is preliminary data.</text>
</comment>